<reference evidence="1 2" key="1">
    <citation type="journal article" date="2019" name="Nat. Ecol. Evol.">
        <title>Megaphylogeny resolves global patterns of mushroom evolution.</title>
        <authorList>
            <person name="Varga T."/>
            <person name="Krizsan K."/>
            <person name="Foldi C."/>
            <person name="Dima B."/>
            <person name="Sanchez-Garcia M."/>
            <person name="Sanchez-Ramirez S."/>
            <person name="Szollosi G.J."/>
            <person name="Szarkandi J.G."/>
            <person name="Papp V."/>
            <person name="Albert L."/>
            <person name="Andreopoulos W."/>
            <person name="Angelini C."/>
            <person name="Antonin V."/>
            <person name="Barry K.W."/>
            <person name="Bougher N.L."/>
            <person name="Buchanan P."/>
            <person name="Buyck B."/>
            <person name="Bense V."/>
            <person name="Catcheside P."/>
            <person name="Chovatia M."/>
            <person name="Cooper J."/>
            <person name="Damon W."/>
            <person name="Desjardin D."/>
            <person name="Finy P."/>
            <person name="Geml J."/>
            <person name="Haridas S."/>
            <person name="Hughes K."/>
            <person name="Justo A."/>
            <person name="Karasinski D."/>
            <person name="Kautmanova I."/>
            <person name="Kiss B."/>
            <person name="Kocsube S."/>
            <person name="Kotiranta H."/>
            <person name="LaButti K.M."/>
            <person name="Lechner B.E."/>
            <person name="Liimatainen K."/>
            <person name="Lipzen A."/>
            <person name="Lukacs Z."/>
            <person name="Mihaltcheva S."/>
            <person name="Morgado L.N."/>
            <person name="Niskanen T."/>
            <person name="Noordeloos M.E."/>
            <person name="Ohm R.A."/>
            <person name="Ortiz-Santana B."/>
            <person name="Ovrebo C."/>
            <person name="Racz N."/>
            <person name="Riley R."/>
            <person name="Savchenko A."/>
            <person name="Shiryaev A."/>
            <person name="Soop K."/>
            <person name="Spirin V."/>
            <person name="Szebenyi C."/>
            <person name="Tomsovsky M."/>
            <person name="Tulloss R.E."/>
            <person name="Uehling J."/>
            <person name="Grigoriev I.V."/>
            <person name="Vagvolgyi C."/>
            <person name="Papp T."/>
            <person name="Martin F.M."/>
            <person name="Miettinen O."/>
            <person name="Hibbett D.S."/>
            <person name="Nagy L.G."/>
        </authorList>
    </citation>
    <scope>NUCLEOTIDE SEQUENCE [LARGE SCALE GENOMIC DNA]</scope>
    <source>
        <strain evidence="1 2">NL-1719</strain>
    </source>
</reference>
<accession>A0ACD3ATS1</accession>
<organism evidence="1 2">
    <name type="scientific">Pluteus cervinus</name>
    <dbReference type="NCBI Taxonomy" id="181527"/>
    <lineage>
        <taxon>Eukaryota</taxon>
        <taxon>Fungi</taxon>
        <taxon>Dikarya</taxon>
        <taxon>Basidiomycota</taxon>
        <taxon>Agaricomycotina</taxon>
        <taxon>Agaricomycetes</taxon>
        <taxon>Agaricomycetidae</taxon>
        <taxon>Agaricales</taxon>
        <taxon>Pluteineae</taxon>
        <taxon>Pluteaceae</taxon>
        <taxon>Pluteus</taxon>
    </lineage>
</organism>
<protein>
    <submittedName>
        <fullName evidence="1">MFS general substrate transporter</fullName>
    </submittedName>
</protein>
<proteinExistence type="predicted"/>
<keyword evidence="2" id="KW-1185">Reference proteome</keyword>
<evidence type="ECO:0000313" key="2">
    <source>
        <dbReference type="Proteomes" id="UP000308600"/>
    </source>
</evidence>
<dbReference type="EMBL" id="ML208341">
    <property type="protein sequence ID" value="TFK68915.1"/>
    <property type="molecule type" value="Genomic_DNA"/>
</dbReference>
<sequence length="520" mass="56781">MELLERKSDPSLSRHSRAHPTNESEQWSSLSTSGERTSTVGLIGEYHTLRTAQAGRDGQPADTQSSSTALNTEPSDSGEFKLPDLPSLLVVVLGNALAQVTFFIIVSSASAYADHLRGSATFSGLTIGIPTVFAGLALIPMVRNDQGCYSKALKASYVSMIIGNILYALAYRANWLYLILIGRIIAGFGFTSFMYSKRYCSDPRIVGIRRRTTLASCLVLGQGFGFSAGPFLGGLLFRIGFRNPVFNGYTSPGWVMAGTWILFGLASTWLFKEVAKPHRAPERYIPSIQVRTATVVESTDDSESTSPTQANFQLEEAEVGDTISSLTLRRWGVIITMMWYAMTCFFVLGAWESNIPVYSAVAFHYTPYNAGNFIALGGITAFPFLMLNVWYSRRVQDRTILALGASLGCCGILIMLATLYADRVTFGSFYICWALVALGFNLASTCTLSLLSKQLPSNWNGWTSLAIQYSNYTGRVTGAIWGGAGVSVGMKNYLWVQVAIAGIGVLMHMTLWRELKAKTG</sequence>
<evidence type="ECO:0000313" key="1">
    <source>
        <dbReference type="EMBL" id="TFK68915.1"/>
    </source>
</evidence>
<name>A0ACD3ATS1_9AGAR</name>
<gene>
    <name evidence="1" type="ORF">BDN72DRAFT_768575</name>
</gene>
<dbReference type="Proteomes" id="UP000308600">
    <property type="component" value="Unassembled WGS sequence"/>
</dbReference>